<dbReference type="SMART" id="SM00184">
    <property type="entry name" value="RING"/>
    <property type="match status" value="1"/>
</dbReference>
<comment type="catalytic activity">
    <reaction evidence="1">
        <text>S-ubiquitinyl-[E2 ubiquitin-conjugating enzyme]-L-cysteine + [acceptor protein]-L-lysine = [E2 ubiquitin-conjugating enzyme]-L-cysteine + N(6)-ubiquitinyl-[acceptor protein]-L-lysine.</text>
        <dbReference type="EC" id="2.3.2.27"/>
    </reaction>
</comment>
<reference evidence="10" key="2">
    <citation type="submission" date="2018-10" db="UniProtKB">
        <authorList>
            <consortium name="EnsemblPlants"/>
        </authorList>
    </citation>
    <scope>IDENTIFICATION</scope>
</reference>
<dbReference type="Gramene" id="TraesCS2B02G370700.1">
    <property type="protein sequence ID" value="TraesCS2B02G370700.1.cds1"/>
    <property type="gene ID" value="TraesCS2B02G370700"/>
</dbReference>
<keyword evidence="4 7" id="KW-0863">Zinc-finger</keyword>
<sequence length="220" mass="23378">MSGACFRLPDVLLRTRALMHPRRASSRRPLCLYTTQIITGRCTRRPLFSIIPRTNTDRHTPRRKKDSMIAIAGAVVAGVAAAATAGILALASSRGDRPEDATSAVAAAVVPQECAVCLSELVGAAEFSGDSEPSAVPVRVLPGCGHWFHDECIGRWLLLRPECPLCRCPVVTADSRLGRKAVVPAVPLAEAAPALSRPARIACGFGDGRVLWTRSPPVAL</sequence>
<dbReference type="Gramene" id="TraesCAD_scaffold_074453_01G000100.1">
    <property type="protein sequence ID" value="TraesCAD_scaffold_074453_01G000100.1"/>
    <property type="gene ID" value="TraesCAD_scaffold_074453_01G000100"/>
</dbReference>
<keyword evidence="3" id="KW-0479">Metal-binding</keyword>
<dbReference type="Gramene" id="TraesROB_scaffold_102223_01G000100.1">
    <property type="protein sequence ID" value="TraesROB_scaffold_102223_01G000100.1"/>
    <property type="gene ID" value="TraesROB_scaffold_102223_01G000100"/>
</dbReference>
<proteinExistence type="inferred from homology"/>
<dbReference type="GO" id="GO:0061630">
    <property type="term" value="F:ubiquitin protein ligase activity"/>
    <property type="evidence" value="ECO:0000318"/>
    <property type="project" value="GO_Central"/>
</dbReference>
<dbReference type="PANTHER" id="PTHR14155:SF86">
    <property type="entry name" value="OS06G0534500 PROTEIN"/>
    <property type="match status" value="1"/>
</dbReference>
<evidence type="ECO:0000256" key="5">
    <source>
        <dbReference type="ARBA" id="ARBA00022833"/>
    </source>
</evidence>
<evidence type="ECO:0000256" key="1">
    <source>
        <dbReference type="ARBA" id="ARBA00000900"/>
    </source>
</evidence>
<evidence type="ECO:0000256" key="8">
    <source>
        <dbReference type="SAM" id="Phobius"/>
    </source>
</evidence>
<dbReference type="SUPFAM" id="SSF57850">
    <property type="entry name" value="RING/U-box"/>
    <property type="match status" value="1"/>
</dbReference>
<evidence type="ECO:0000256" key="4">
    <source>
        <dbReference type="ARBA" id="ARBA00022771"/>
    </source>
</evidence>
<dbReference type="Gramene" id="TraesLDM2B03G00982900.1">
    <property type="protein sequence ID" value="TraesLDM2B03G00982900.1.CDS1"/>
    <property type="gene ID" value="TraesLDM2B03G00982900"/>
</dbReference>
<organism evidence="10">
    <name type="scientific">Triticum aestivum</name>
    <name type="common">Wheat</name>
    <dbReference type="NCBI Taxonomy" id="4565"/>
    <lineage>
        <taxon>Eukaryota</taxon>
        <taxon>Viridiplantae</taxon>
        <taxon>Streptophyta</taxon>
        <taxon>Embryophyta</taxon>
        <taxon>Tracheophyta</taxon>
        <taxon>Spermatophyta</taxon>
        <taxon>Magnoliopsida</taxon>
        <taxon>Liliopsida</taxon>
        <taxon>Poales</taxon>
        <taxon>Poaceae</taxon>
        <taxon>BOP clade</taxon>
        <taxon>Pooideae</taxon>
        <taxon>Triticodae</taxon>
        <taxon>Triticeae</taxon>
        <taxon>Triticinae</taxon>
        <taxon>Triticum</taxon>
    </lineage>
</organism>
<dbReference type="Gramene" id="TraesSYM2B03G00996480.1">
    <property type="protein sequence ID" value="TraesSYM2B03G00996480.1.CDS1"/>
    <property type="gene ID" value="TraesSYM2B03G00996480"/>
</dbReference>
<dbReference type="OrthoDB" id="6270329at2759"/>
<feature type="domain" description="RING-type" evidence="9">
    <location>
        <begin position="114"/>
        <end position="167"/>
    </location>
</feature>
<evidence type="ECO:0000259" key="9">
    <source>
        <dbReference type="PROSITE" id="PS50089"/>
    </source>
</evidence>
<keyword evidence="8" id="KW-0812">Transmembrane</keyword>
<dbReference type="Gramene" id="TraesWEE_scaffold_077599_01G000100.1">
    <property type="protein sequence ID" value="TraesWEE_scaffold_077599_01G000100.1"/>
    <property type="gene ID" value="TraesWEE_scaffold_077599_01G000100"/>
</dbReference>
<protein>
    <recommendedName>
        <fullName evidence="2">RING-type E3 ubiquitin transferase</fullName>
        <ecNumber evidence="2">2.3.2.27</ecNumber>
    </recommendedName>
</protein>
<dbReference type="PaxDb" id="4565-Traes_2BL_AAF07AFAD.1"/>
<keyword evidence="8" id="KW-1133">Transmembrane helix</keyword>
<evidence type="ECO:0000313" key="10">
    <source>
        <dbReference type="EnsemblPlants" id="TraesCS2B02G370700.1.cds1"/>
    </source>
</evidence>
<reference evidence="10" key="1">
    <citation type="submission" date="2018-08" db="EMBL/GenBank/DDBJ databases">
        <authorList>
            <person name="Rossello M."/>
        </authorList>
    </citation>
    <scope>NUCLEOTIDE SEQUENCE [LARGE SCALE GENOMIC DNA]</scope>
    <source>
        <strain evidence="10">cv. Chinese Spring</strain>
    </source>
</reference>
<dbReference type="OMA" id="ALMHPRR"/>
<dbReference type="SMR" id="A0A3B6C947"/>
<dbReference type="Proteomes" id="UP000019116">
    <property type="component" value="Chromosome 2B"/>
</dbReference>
<dbReference type="STRING" id="4565.A0A3B6C947"/>
<dbReference type="Gramene" id="TraesCLE_scaffold_145958_01G000100.1">
    <property type="protein sequence ID" value="TraesCLE_scaffold_145958_01G000100.1"/>
    <property type="gene ID" value="TraesCLE_scaffold_145958_01G000100"/>
</dbReference>
<name>A0A3B6C947_WHEAT</name>
<evidence type="ECO:0000256" key="6">
    <source>
        <dbReference type="ARBA" id="ARBA00024209"/>
    </source>
</evidence>
<keyword evidence="5" id="KW-0862">Zinc</keyword>
<evidence type="ECO:0000313" key="11">
    <source>
        <dbReference type="Proteomes" id="UP000019116"/>
    </source>
</evidence>
<dbReference type="Pfam" id="PF13639">
    <property type="entry name" value="zf-RING_2"/>
    <property type="match status" value="1"/>
</dbReference>
<evidence type="ECO:0000256" key="3">
    <source>
        <dbReference type="ARBA" id="ARBA00022723"/>
    </source>
</evidence>
<feature type="transmembrane region" description="Helical" evidence="8">
    <location>
        <begin position="68"/>
        <end position="91"/>
    </location>
</feature>
<dbReference type="EC" id="2.3.2.27" evidence="2"/>
<keyword evidence="8" id="KW-0472">Membrane</keyword>
<dbReference type="PROSITE" id="PS50089">
    <property type="entry name" value="ZF_RING_2"/>
    <property type="match status" value="1"/>
</dbReference>
<dbReference type="Gene3D" id="3.30.40.10">
    <property type="entry name" value="Zinc/RING finger domain, C3HC4 (zinc finger)"/>
    <property type="match status" value="1"/>
</dbReference>
<evidence type="ECO:0000256" key="7">
    <source>
        <dbReference type="PROSITE-ProRule" id="PRU00175"/>
    </source>
</evidence>
<comment type="similarity">
    <text evidence="6">Belongs to the RING-type zinc finger family. ATL subfamily.</text>
</comment>
<accession>A0A3B6C947</accession>
<dbReference type="GO" id="GO:0008270">
    <property type="term" value="F:zinc ion binding"/>
    <property type="evidence" value="ECO:0007669"/>
    <property type="project" value="UniProtKB-KW"/>
</dbReference>
<dbReference type="Gramene" id="TraesRN2B0100988400.1">
    <property type="protein sequence ID" value="TraesRN2B0100988400.1"/>
    <property type="gene ID" value="TraesRN2B0100988400"/>
</dbReference>
<dbReference type="InterPro" id="IPR013083">
    <property type="entry name" value="Znf_RING/FYVE/PHD"/>
</dbReference>
<dbReference type="InterPro" id="IPR001841">
    <property type="entry name" value="Znf_RING"/>
</dbReference>
<dbReference type="Gramene" id="TraesCS2B03G0954400.1">
    <property type="protein sequence ID" value="TraesCS2B03G0954400.1.CDS1"/>
    <property type="gene ID" value="TraesCS2B03G0954400"/>
</dbReference>
<dbReference type="AlphaFoldDB" id="A0A3B6C947"/>
<evidence type="ECO:0000256" key="2">
    <source>
        <dbReference type="ARBA" id="ARBA00012483"/>
    </source>
</evidence>
<dbReference type="InterPro" id="IPR053238">
    <property type="entry name" value="RING-H2_zinc_finger"/>
</dbReference>
<dbReference type="Gramene" id="TraesSTA2B03G00978030.1">
    <property type="protein sequence ID" value="TraesSTA2B03G00978030.1.CDS1"/>
    <property type="gene ID" value="TraesSTA2B03G00978030"/>
</dbReference>
<dbReference type="EnsemblPlants" id="TraesCS2B02G370700.1">
    <property type="protein sequence ID" value="TraesCS2B02G370700.1.cds1"/>
    <property type="gene ID" value="TraesCS2B02G370700"/>
</dbReference>
<dbReference type="PANTHER" id="PTHR14155">
    <property type="entry name" value="RING FINGER DOMAIN-CONTAINING"/>
    <property type="match status" value="1"/>
</dbReference>
<keyword evidence="11" id="KW-1185">Reference proteome</keyword>